<dbReference type="PROSITE" id="PS51987">
    <property type="entry name" value="GS_CATALYTIC"/>
    <property type="match status" value="1"/>
</dbReference>
<dbReference type="GO" id="GO:0034024">
    <property type="term" value="F:glutamate-putrescine ligase activity"/>
    <property type="evidence" value="ECO:0007669"/>
    <property type="project" value="UniProtKB-EC"/>
</dbReference>
<organism evidence="10 11">
    <name type="scientific">Sorangium cellulosum</name>
    <name type="common">Polyangium cellulosum</name>
    <dbReference type="NCBI Taxonomy" id="56"/>
    <lineage>
        <taxon>Bacteria</taxon>
        <taxon>Pseudomonadati</taxon>
        <taxon>Myxococcota</taxon>
        <taxon>Polyangia</taxon>
        <taxon>Polyangiales</taxon>
        <taxon>Polyangiaceae</taxon>
        <taxon>Sorangium</taxon>
    </lineage>
</organism>
<name>A0A4P2Q1T0_SORCE</name>
<dbReference type="PANTHER" id="PTHR43785:SF12">
    <property type="entry name" value="TYPE-1 GLUTAMINE SYNTHETASE 2"/>
    <property type="match status" value="1"/>
</dbReference>
<keyword evidence="2 10" id="KW-0436">Ligase</keyword>
<gene>
    <name evidence="10" type="primary">glnA</name>
    <name evidence="10" type="ORF">SOCEGT47_037000</name>
</gene>
<evidence type="ECO:0000256" key="2">
    <source>
        <dbReference type="ARBA" id="ARBA00022598"/>
    </source>
</evidence>
<dbReference type="FunFam" id="3.30.590.10:FF:000005">
    <property type="entry name" value="Probable glutamine synthetase"/>
    <property type="match status" value="1"/>
</dbReference>
<evidence type="ECO:0000256" key="7">
    <source>
        <dbReference type="SAM" id="MobiDB-lite"/>
    </source>
</evidence>
<dbReference type="GO" id="GO:0004356">
    <property type="term" value="F:glutamine synthetase activity"/>
    <property type="evidence" value="ECO:0007669"/>
    <property type="project" value="InterPro"/>
</dbReference>
<dbReference type="SUPFAM" id="SSF55931">
    <property type="entry name" value="Glutamine synthetase/guanido kinase"/>
    <property type="match status" value="1"/>
</dbReference>
<dbReference type="SUPFAM" id="SSF54368">
    <property type="entry name" value="Glutamine synthetase, N-terminal domain"/>
    <property type="match status" value="1"/>
</dbReference>
<evidence type="ECO:0000313" key="10">
    <source>
        <dbReference type="EMBL" id="AUX23180.1"/>
    </source>
</evidence>
<comment type="similarity">
    <text evidence="1 5 6">Belongs to the glutamine synthetase family.</text>
</comment>
<proteinExistence type="inferred from homology"/>
<keyword evidence="4" id="KW-0067">ATP-binding</keyword>
<feature type="compositionally biased region" description="Low complexity" evidence="7">
    <location>
        <begin position="384"/>
        <end position="395"/>
    </location>
</feature>
<evidence type="ECO:0000256" key="5">
    <source>
        <dbReference type="PROSITE-ProRule" id="PRU01330"/>
    </source>
</evidence>
<dbReference type="InterPro" id="IPR008147">
    <property type="entry name" value="Gln_synt_N"/>
</dbReference>
<dbReference type="PANTHER" id="PTHR43785">
    <property type="entry name" value="GAMMA-GLUTAMYLPUTRESCINE SYNTHETASE"/>
    <property type="match status" value="1"/>
</dbReference>
<dbReference type="OrthoDB" id="9807095at2"/>
<dbReference type="GO" id="GO:0006576">
    <property type="term" value="P:biogenic amine metabolic process"/>
    <property type="evidence" value="ECO:0007669"/>
    <property type="project" value="UniProtKB-ARBA"/>
</dbReference>
<evidence type="ECO:0000256" key="3">
    <source>
        <dbReference type="ARBA" id="ARBA00022741"/>
    </source>
</evidence>
<dbReference type="RefSeq" id="WP_129348230.1">
    <property type="nucleotide sequence ID" value="NZ_CP012670.1"/>
</dbReference>
<dbReference type="Pfam" id="PF00120">
    <property type="entry name" value="Gln-synt_C"/>
    <property type="match status" value="1"/>
</dbReference>
<evidence type="ECO:0000256" key="4">
    <source>
        <dbReference type="ARBA" id="ARBA00022840"/>
    </source>
</evidence>
<dbReference type="GO" id="GO:0042402">
    <property type="term" value="P:biogenic amine catabolic process"/>
    <property type="evidence" value="ECO:0007669"/>
    <property type="project" value="UniProtKB-ARBA"/>
</dbReference>
<sequence>MTASTSEKLVSDLEARGITRAKIGGFDIDGILRGKYVSLEKLKSALGGGFGFCDVIFGWDIADVLYDNAKVTGWHTGYPDAHAVLDPSTLRDIPWEPGTAAMLADFRDEHGGPHPACPRSLLRGVLARAERMGYSAKLSCEYEFFLFDETPRSLHDKRFAGLSPLSPGMFGYSWVREGQHRELMAAILDGMRAFDVEIEGLHTETGPGVYEAAIRYDDALRAADKAALFKVAMKQIAHEHGLSVTFMAKWNADLPGSSGHLHQSLWKDGQNVFQDASAPGRIPAALRHYIGGQIALMPELTALYSPTINAYKRYVPGVWAPLTASWGVENRTAAIRLIGLGTPGARVEYRQTAADINPYLAMAACLAAGLHGIEHGIEPPPPSGGDASSAASSRHALPRSLAEATRLLAESRRAREILGETFVDHYVQTRDWEVRQYERAVTDWELKRYFEAV</sequence>
<dbReference type="GO" id="GO:0006542">
    <property type="term" value="P:glutamine biosynthetic process"/>
    <property type="evidence" value="ECO:0007669"/>
    <property type="project" value="InterPro"/>
</dbReference>
<dbReference type="InterPro" id="IPR008146">
    <property type="entry name" value="Gln_synth_cat_dom"/>
</dbReference>
<dbReference type="PROSITE" id="PS51986">
    <property type="entry name" value="GS_BETA_GRASP"/>
    <property type="match status" value="1"/>
</dbReference>
<keyword evidence="3" id="KW-0547">Nucleotide-binding</keyword>
<evidence type="ECO:0000256" key="1">
    <source>
        <dbReference type="ARBA" id="ARBA00009897"/>
    </source>
</evidence>
<dbReference type="Gene3D" id="3.30.590.10">
    <property type="entry name" value="Glutamine synthetase/guanido kinase, catalytic domain"/>
    <property type="match status" value="1"/>
</dbReference>
<dbReference type="EC" id="6.3.1.11" evidence="10"/>
<evidence type="ECO:0000259" key="9">
    <source>
        <dbReference type="PROSITE" id="PS51987"/>
    </source>
</evidence>
<accession>A0A4P2Q1T0</accession>
<feature type="region of interest" description="Disordered" evidence="7">
    <location>
        <begin position="376"/>
        <end position="395"/>
    </location>
</feature>
<feature type="domain" description="GS beta-grasp" evidence="8">
    <location>
        <begin position="19"/>
        <end position="111"/>
    </location>
</feature>
<dbReference type="Proteomes" id="UP000295781">
    <property type="component" value="Chromosome"/>
</dbReference>
<evidence type="ECO:0000256" key="6">
    <source>
        <dbReference type="RuleBase" id="RU000384"/>
    </source>
</evidence>
<dbReference type="SMART" id="SM01230">
    <property type="entry name" value="Gln-synt_C"/>
    <property type="match status" value="1"/>
</dbReference>
<reference evidence="10 11" key="1">
    <citation type="submission" date="2015-09" db="EMBL/GenBank/DDBJ databases">
        <title>Sorangium comparison.</title>
        <authorList>
            <person name="Zaburannyi N."/>
            <person name="Bunk B."/>
            <person name="Overmann J."/>
            <person name="Mueller R."/>
        </authorList>
    </citation>
    <scope>NUCLEOTIDE SEQUENCE [LARGE SCALE GENOMIC DNA]</scope>
    <source>
        <strain evidence="10 11">So ceGT47</strain>
    </source>
</reference>
<dbReference type="EMBL" id="CP012670">
    <property type="protein sequence ID" value="AUX23180.1"/>
    <property type="molecule type" value="Genomic_DNA"/>
</dbReference>
<dbReference type="GO" id="GO:0005524">
    <property type="term" value="F:ATP binding"/>
    <property type="evidence" value="ECO:0007669"/>
    <property type="project" value="UniProtKB-KW"/>
</dbReference>
<feature type="domain" description="GS catalytic" evidence="9">
    <location>
        <begin position="118"/>
        <end position="453"/>
    </location>
</feature>
<dbReference type="InterPro" id="IPR014746">
    <property type="entry name" value="Gln_synth/guanido_kin_cat_dom"/>
</dbReference>
<evidence type="ECO:0000259" key="8">
    <source>
        <dbReference type="PROSITE" id="PS51986"/>
    </source>
</evidence>
<dbReference type="Gene3D" id="3.10.20.70">
    <property type="entry name" value="Glutamine synthetase, N-terminal domain"/>
    <property type="match status" value="1"/>
</dbReference>
<dbReference type="AlphaFoldDB" id="A0A4P2Q1T0"/>
<evidence type="ECO:0000313" key="11">
    <source>
        <dbReference type="Proteomes" id="UP000295781"/>
    </source>
</evidence>
<dbReference type="InterPro" id="IPR036651">
    <property type="entry name" value="Gln_synt_N_sf"/>
</dbReference>
<protein>
    <submittedName>
        <fullName evidence="10">Glutamine synthetase</fullName>
        <ecNumber evidence="10">6.3.1.11</ecNumber>
    </submittedName>
</protein>